<dbReference type="InterPro" id="IPR050204">
    <property type="entry name" value="AraC_XylS_family_regulators"/>
</dbReference>
<comment type="caution">
    <text evidence="5">The sequence shown here is derived from an EMBL/GenBank/DDBJ whole genome shotgun (WGS) entry which is preliminary data.</text>
</comment>
<dbReference type="PANTHER" id="PTHR46796:SF14">
    <property type="entry name" value="TRANSCRIPTIONAL REGULATORY PROTEIN"/>
    <property type="match status" value="1"/>
</dbReference>
<dbReference type="GO" id="GO:0003700">
    <property type="term" value="F:DNA-binding transcription factor activity"/>
    <property type="evidence" value="ECO:0007669"/>
    <property type="project" value="InterPro"/>
</dbReference>
<protein>
    <submittedName>
        <fullName evidence="5">AraC family transcriptional regulator</fullName>
    </submittedName>
</protein>
<evidence type="ECO:0000313" key="6">
    <source>
        <dbReference type="Proteomes" id="UP000271590"/>
    </source>
</evidence>
<dbReference type="InterPro" id="IPR018062">
    <property type="entry name" value="HTH_AraC-typ_CS"/>
</dbReference>
<organism evidence="5 6">
    <name type="scientific">Variovorax beijingensis</name>
    <dbReference type="NCBI Taxonomy" id="2496117"/>
    <lineage>
        <taxon>Bacteria</taxon>
        <taxon>Pseudomonadati</taxon>
        <taxon>Pseudomonadota</taxon>
        <taxon>Betaproteobacteria</taxon>
        <taxon>Burkholderiales</taxon>
        <taxon>Comamonadaceae</taxon>
        <taxon>Variovorax</taxon>
    </lineage>
</organism>
<dbReference type="Pfam" id="PF12833">
    <property type="entry name" value="HTH_18"/>
    <property type="match status" value="1"/>
</dbReference>
<dbReference type="SUPFAM" id="SSF46689">
    <property type="entry name" value="Homeodomain-like"/>
    <property type="match status" value="2"/>
</dbReference>
<dbReference type="EMBL" id="RQXU01000029">
    <property type="protein sequence ID" value="RRH81577.1"/>
    <property type="molecule type" value="Genomic_DNA"/>
</dbReference>
<sequence>MPNTLASDCQLGQRLAMQYGVDAVQSLVSRTRRGYELGVARMHYELPHLFVLAPLPAEDAFLLSVEINPGGSRRIVRDGDSRQLGLQREGAFHIADLSQRASAYVSSPFHSMFFHLSRAALDAFAEEMEMPRRVNGLRCDAGALDPVIASLGRAMLPVLMHPQEASRLFVDHVALALKAHVVHAYGDVGGAAPARTRGLAPWQERRAKAFLMQHLAGDISLADAARECALSRSHFSKAFKQTTGQTPHAWLVGQRIEAAQRLLQDPALSIAQVAVACGFADQSHLTRVFSARTGTSPARWRRSRAD</sequence>
<keyword evidence="2" id="KW-0238">DNA-binding</keyword>
<evidence type="ECO:0000256" key="2">
    <source>
        <dbReference type="ARBA" id="ARBA00023125"/>
    </source>
</evidence>
<name>A0A3P3E5C9_9BURK</name>
<evidence type="ECO:0000256" key="3">
    <source>
        <dbReference type="ARBA" id="ARBA00023163"/>
    </source>
</evidence>
<dbReference type="PANTHER" id="PTHR46796">
    <property type="entry name" value="HTH-TYPE TRANSCRIPTIONAL ACTIVATOR RHAS-RELATED"/>
    <property type="match status" value="1"/>
</dbReference>
<proteinExistence type="predicted"/>
<dbReference type="GO" id="GO:0043565">
    <property type="term" value="F:sequence-specific DNA binding"/>
    <property type="evidence" value="ECO:0007669"/>
    <property type="project" value="InterPro"/>
</dbReference>
<evidence type="ECO:0000256" key="1">
    <source>
        <dbReference type="ARBA" id="ARBA00023015"/>
    </source>
</evidence>
<dbReference type="PROSITE" id="PS00041">
    <property type="entry name" value="HTH_ARAC_FAMILY_1"/>
    <property type="match status" value="1"/>
</dbReference>
<dbReference type="SMART" id="SM00342">
    <property type="entry name" value="HTH_ARAC"/>
    <property type="match status" value="1"/>
</dbReference>
<dbReference type="Gene3D" id="1.10.10.60">
    <property type="entry name" value="Homeodomain-like"/>
    <property type="match status" value="2"/>
</dbReference>
<keyword evidence="3" id="KW-0804">Transcription</keyword>
<evidence type="ECO:0000259" key="4">
    <source>
        <dbReference type="PROSITE" id="PS01124"/>
    </source>
</evidence>
<dbReference type="InterPro" id="IPR009057">
    <property type="entry name" value="Homeodomain-like_sf"/>
</dbReference>
<evidence type="ECO:0000313" key="5">
    <source>
        <dbReference type="EMBL" id="RRH81577.1"/>
    </source>
</evidence>
<accession>A0A3P3E5C9</accession>
<gene>
    <name evidence="5" type="ORF">EH244_28510</name>
</gene>
<dbReference type="RefSeq" id="WP_124961659.1">
    <property type="nucleotide sequence ID" value="NZ_RQXU01000029.1"/>
</dbReference>
<reference evidence="5 6" key="1">
    <citation type="submission" date="2018-11" db="EMBL/GenBank/DDBJ databases">
        <title>The genome of Variovorax sp T529.</title>
        <authorList>
            <person name="Gao J."/>
        </authorList>
    </citation>
    <scope>NUCLEOTIDE SEQUENCE [LARGE SCALE GENOMIC DNA]</scope>
    <source>
        <strain evidence="5 6">T529</strain>
    </source>
</reference>
<feature type="domain" description="HTH araC/xylS-type" evidence="4">
    <location>
        <begin position="205"/>
        <end position="303"/>
    </location>
</feature>
<dbReference type="Proteomes" id="UP000271590">
    <property type="component" value="Unassembled WGS sequence"/>
</dbReference>
<dbReference type="PROSITE" id="PS01124">
    <property type="entry name" value="HTH_ARAC_FAMILY_2"/>
    <property type="match status" value="1"/>
</dbReference>
<dbReference type="AlphaFoldDB" id="A0A3P3E5C9"/>
<dbReference type="InterPro" id="IPR018060">
    <property type="entry name" value="HTH_AraC"/>
</dbReference>
<keyword evidence="1" id="KW-0805">Transcription regulation</keyword>